<comment type="caution">
    <text evidence="5">The sequence shown here is derived from an EMBL/GenBank/DDBJ whole genome shotgun (WGS) entry which is preliminary data.</text>
</comment>
<dbReference type="SUPFAM" id="SSF53474">
    <property type="entry name" value="alpha/beta-Hydrolases"/>
    <property type="match status" value="1"/>
</dbReference>
<dbReference type="Gene3D" id="3.40.50.1820">
    <property type="entry name" value="alpha/beta hydrolase"/>
    <property type="match status" value="1"/>
</dbReference>
<reference evidence="5 6" key="1">
    <citation type="submission" date="2019-03" db="EMBL/GenBank/DDBJ databases">
        <title>Genomic Encyclopedia of Type Strains, Phase IV (KMG-IV): sequencing the most valuable type-strain genomes for metagenomic binning, comparative biology and taxonomic classification.</title>
        <authorList>
            <person name="Goeker M."/>
        </authorList>
    </citation>
    <scope>NUCLEOTIDE SEQUENCE [LARGE SCALE GENOMIC DNA]</scope>
    <source>
        <strain evidence="5 6">JA181</strain>
    </source>
</reference>
<accession>A0A4R8G295</accession>
<evidence type="ECO:0000313" key="4">
    <source>
        <dbReference type="EMBL" id="MBL3577054.1"/>
    </source>
</evidence>
<dbReference type="InterPro" id="IPR029058">
    <property type="entry name" value="AB_hydrolase_fold"/>
</dbReference>
<dbReference type="GO" id="GO:0016787">
    <property type="term" value="F:hydrolase activity"/>
    <property type="evidence" value="ECO:0007669"/>
    <property type="project" value="UniProtKB-KW"/>
</dbReference>
<dbReference type="Pfam" id="PF02230">
    <property type="entry name" value="Abhydrolase_2"/>
    <property type="match status" value="1"/>
</dbReference>
<evidence type="ECO:0000313" key="7">
    <source>
        <dbReference type="Proteomes" id="UP000635853"/>
    </source>
</evidence>
<dbReference type="Proteomes" id="UP000635853">
    <property type="component" value="Unassembled WGS sequence"/>
</dbReference>
<organism evidence="5 6">
    <name type="scientific">Rhodovulum visakhapatnamense</name>
    <dbReference type="NCBI Taxonomy" id="364297"/>
    <lineage>
        <taxon>Bacteria</taxon>
        <taxon>Pseudomonadati</taxon>
        <taxon>Pseudomonadota</taxon>
        <taxon>Alphaproteobacteria</taxon>
        <taxon>Rhodobacterales</taxon>
        <taxon>Paracoccaceae</taxon>
        <taxon>Rhodovulum</taxon>
    </lineage>
</organism>
<dbReference type="PANTHER" id="PTHR10655">
    <property type="entry name" value="LYSOPHOSPHOLIPASE-RELATED"/>
    <property type="match status" value="1"/>
</dbReference>
<evidence type="ECO:0000256" key="1">
    <source>
        <dbReference type="ARBA" id="ARBA00006499"/>
    </source>
</evidence>
<dbReference type="Proteomes" id="UP000295484">
    <property type="component" value="Unassembled WGS sequence"/>
</dbReference>
<gene>
    <name evidence="5" type="ORF">EV657_101365</name>
    <name evidence="4" type="ORF">JMJ92_02620</name>
</gene>
<dbReference type="EMBL" id="SOEB01000001">
    <property type="protein sequence ID" value="TDX33935.1"/>
    <property type="molecule type" value="Genomic_DNA"/>
</dbReference>
<reference evidence="7" key="2">
    <citation type="submission" date="2021-01" db="EMBL/GenBank/DDBJ databases">
        <title>Draft genomes of Rhodovulum sulfidophilum.</title>
        <authorList>
            <person name="Guzman M.S."/>
        </authorList>
    </citation>
    <scope>NUCLEOTIDE SEQUENCE [LARGE SCALE GENOMIC DNA]</scope>
    <source>
        <strain evidence="7">AB19</strain>
    </source>
</reference>
<evidence type="ECO:0000313" key="5">
    <source>
        <dbReference type="EMBL" id="TDX33935.1"/>
    </source>
</evidence>
<protein>
    <submittedName>
        <fullName evidence="4">Dienelactone hydrolase family protein</fullName>
    </submittedName>
    <submittedName>
        <fullName evidence="5">Phospholipase/carboxylesterase</fullName>
    </submittedName>
</protein>
<dbReference type="PANTHER" id="PTHR10655:SF17">
    <property type="entry name" value="LYSOPHOSPHOLIPASE-LIKE PROTEIN 1"/>
    <property type="match status" value="1"/>
</dbReference>
<dbReference type="RefSeq" id="WP_075786294.1">
    <property type="nucleotide sequence ID" value="NZ_JAESIL010000007.1"/>
</dbReference>
<reference evidence="4" key="3">
    <citation type="submission" date="2021-01" db="EMBL/GenBank/DDBJ databases">
        <authorList>
            <person name="Guzman M.S."/>
        </authorList>
    </citation>
    <scope>NUCLEOTIDE SEQUENCE</scope>
    <source>
        <strain evidence="4">AB19</strain>
    </source>
</reference>
<evidence type="ECO:0000256" key="2">
    <source>
        <dbReference type="ARBA" id="ARBA00022801"/>
    </source>
</evidence>
<dbReference type="EMBL" id="JAESIL010000007">
    <property type="protein sequence ID" value="MBL3577054.1"/>
    <property type="molecule type" value="Genomic_DNA"/>
</dbReference>
<feature type="domain" description="Phospholipase/carboxylesterase/thioesterase" evidence="3">
    <location>
        <begin position="15"/>
        <end position="215"/>
    </location>
</feature>
<sequence>MTRVLESGRAGAARGRTDRLVIFLHGYGANGADLLGLAQPLGPHMPGTAFLAPDAPERCEGVPFGFQWFPIPWIDGSSEEQSEAGMRRAVDDLNAWLDAVLEEEGVAPENVILFGFSQGTMMALHVAPRRPAPVAGVVGFSGRLLAPETLEDEAVSRPPVLLVHGDADDVVPVESLPEAGNALSGAGFEVYAHVMKGTGHGIAPDGLSVALAFMRERLGIDGLD</sequence>
<evidence type="ECO:0000313" key="6">
    <source>
        <dbReference type="Proteomes" id="UP000295484"/>
    </source>
</evidence>
<dbReference type="InterPro" id="IPR050565">
    <property type="entry name" value="LYPA1-2/EST-like"/>
</dbReference>
<keyword evidence="7" id="KW-1185">Reference proteome</keyword>
<comment type="similarity">
    <text evidence="1">Belongs to the AB hydrolase superfamily. AB hydrolase 2 family.</text>
</comment>
<dbReference type="InterPro" id="IPR003140">
    <property type="entry name" value="PLipase/COase/thioEstase"/>
</dbReference>
<keyword evidence="2 4" id="KW-0378">Hydrolase</keyword>
<evidence type="ECO:0000259" key="3">
    <source>
        <dbReference type="Pfam" id="PF02230"/>
    </source>
</evidence>
<name>A0A4R8G295_9RHOB</name>
<proteinExistence type="inferred from homology"/>
<dbReference type="AlphaFoldDB" id="A0A4R8G295"/>